<proteinExistence type="predicted"/>
<reference evidence="1 2" key="1">
    <citation type="journal article" date="2011" name="PLoS Genet.">
        <title>Comparative genomic analysis of human fungal pathogens causing paracoccidioidomycosis.</title>
        <authorList>
            <person name="Desjardins C.A."/>
            <person name="Champion M.D."/>
            <person name="Holder J.W."/>
            <person name="Muszewska A."/>
            <person name="Goldberg J."/>
            <person name="Bailao A.M."/>
            <person name="Brigido M.M."/>
            <person name="Ferreira M.E."/>
            <person name="Garcia A.M."/>
            <person name="Grynberg M."/>
            <person name="Gujja S."/>
            <person name="Heiman D.I."/>
            <person name="Henn M.R."/>
            <person name="Kodira C.D."/>
            <person name="Leon-Narvaez H."/>
            <person name="Longo L.V."/>
            <person name="Ma L.J."/>
            <person name="Malavazi I."/>
            <person name="Matsuo A.L."/>
            <person name="Morais F.V."/>
            <person name="Pereira M."/>
            <person name="Rodriguez-Brito S."/>
            <person name="Sakthikumar S."/>
            <person name="Salem-Izacc S.M."/>
            <person name="Sykes S.M."/>
            <person name="Teixeira M.M."/>
            <person name="Vallejo M.C."/>
            <person name="Walter M.E."/>
            <person name="Yandava C."/>
            <person name="Young S."/>
            <person name="Zeng Q."/>
            <person name="Zucker J."/>
            <person name="Felipe M.S."/>
            <person name="Goldman G.H."/>
            <person name="Haas B.J."/>
            <person name="McEwen J.G."/>
            <person name="Nino-Vega G."/>
            <person name="Puccia R."/>
            <person name="San-Blas G."/>
            <person name="Soares C.M."/>
            <person name="Birren B.W."/>
            <person name="Cuomo C.A."/>
        </authorList>
    </citation>
    <scope>NUCLEOTIDE SEQUENCE [LARGE SCALE GENOMIC DNA]</scope>
    <source>
        <strain evidence="2">ATCC MYA-826 / Pb01</strain>
    </source>
</reference>
<dbReference type="EMBL" id="KN293995">
    <property type="protein sequence ID" value="EEH39755.2"/>
    <property type="molecule type" value="Genomic_DNA"/>
</dbReference>
<evidence type="ECO:0000313" key="2">
    <source>
        <dbReference type="Proteomes" id="UP000002059"/>
    </source>
</evidence>
<accession>C1GTU9</accession>
<gene>
    <name evidence="1" type="ORF">PAAG_01944</name>
</gene>
<dbReference type="AlphaFoldDB" id="C1GTU9"/>
<name>C1GTU9_PARBA</name>
<evidence type="ECO:0000313" key="1">
    <source>
        <dbReference type="EMBL" id="EEH39755.2"/>
    </source>
</evidence>
<dbReference type="GeneID" id="9099502"/>
<dbReference type="HOGENOM" id="CLU_1971211_0_0_1"/>
<dbReference type="STRING" id="502779.C1GTU9"/>
<dbReference type="KEGG" id="pbl:PAAG_01944"/>
<keyword evidence="2" id="KW-1185">Reference proteome</keyword>
<dbReference type="OrthoDB" id="5086500at2759"/>
<dbReference type="Proteomes" id="UP000002059">
    <property type="component" value="Partially assembled WGS sequence"/>
</dbReference>
<dbReference type="VEuPathDB" id="FungiDB:PAAG_01944"/>
<sequence length="127" mass="14133">MDFEKRLVDALKEQSEALQNINDQFDYSVEETRAAPIPDNTGRCAVAADHRRRNKCFRSAISALRRTVCPRCAEVDLHQTYESSEDVGGEPGVPGLLIVSKVFRRRSGSREALNVQFEAPPASGVQQ</sequence>
<dbReference type="RefSeq" id="XP_015701502.1">
    <property type="nucleotide sequence ID" value="XM_015844498.1"/>
</dbReference>
<organism evidence="1 2">
    <name type="scientific">Paracoccidioides lutzii (strain ATCC MYA-826 / Pb01)</name>
    <name type="common">Paracoccidioides brasiliensis</name>
    <dbReference type="NCBI Taxonomy" id="502779"/>
    <lineage>
        <taxon>Eukaryota</taxon>
        <taxon>Fungi</taxon>
        <taxon>Dikarya</taxon>
        <taxon>Ascomycota</taxon>
        <taxon>Pezizomycotina</taxon>
        <taxon>Eurotiomycetes</taxon>
        <taxon>Eurotiomycetidae</taxon>
        <taxon>Onygenales</taxon>
        <taxon>Ajellomycetaceae</taxon>
        <taxon>Paracoccidioides</taxon>
    </lineage>
</organism>
<protein>
    <submittedName>
        <fullName evidence="1">Uncharacterized protein</fullName>
    </submittedName>
</protein>